<dbReference type="OrthoDB" id="9800666at2"/>
<dbReference type="PROSITE" id="PS51257">
    <property type="entry name" value="PROKAR_LIPOPROTEIN"/>
    <property type="match status" value="1"/>
</dbReference>
<accession>A0A385Q302</accession>
<keyword evidence="2" id="KW-1185">Reference proteome</keyword>
<evidence type="ECO:0000313" key="1">
    <source>
        <dbReference type="EMBL" id="AYB00457.1"/>
    </source>
</evidence>
<sequence length="260" mass="30576">MKEDINFLIERNSILNTNFFCDIVVVIALIIVACICVVRRQKLKEREYIRKIRLTMSFLFSIGISAIICLSIIMPMIKHLKRTVDLKKDLKEMSVIKSIGIVDKMYSYEKGVNAVVIGNKHYYVAPNIGNMKENMEFEYEYLKNSHYIISFEVLSDEPIGKDAFVKDSTLCKFGYSGIQHVRYDTVDDLAYRYVMSYLKNTSDEQDYLDKESWEIYSYYISEKGWYRSNIYSLHGNKRAYIIVDKNGKPLYFWTSNMKVK</sequence>
<dbReference type="RefSeq" id="WP_111524315.1">
    <property type="nucleotide sequence ID" value="NZ_CP032364.1"/>
</dbReference>
<dbReference type="KEGG" id="lua:D4A81_11285"/>
<proteinExistence type="predicted"/>
<dbReference type="Proteomes" id="UP000265562">
    <property type="component" value="Chromosome"/>
</dbReference>
<reference evidence="1 2" key="1">
    <citation type="submission" date="2018-09" db="EMBL/GenBank/DDBJ databases">
        <title>Genome sequencing of Lachnoanaerobaculum umeaense DSM 23576.</title>
        <authorList>
            <person name="Kook J.-K."/>
            <person name="Park S.-N."/>
            <person name="Lim Y.K."/>
        </authorList>
    </citation>
    <scope>NUCLEOTIDE SEQUENCE [LARGE SCALE GENOMIC DNA]</scope>
    <source>
        <strain evidence="2">DSM 23576 \ CCUG 58757</strain>
    </source>
</reference>
<name>A0A385Q302_9FIRM</name>
<dbReference type="AlphaFoldDB" id="A0A385Q302"/>
<protein>
    <submittedName>
        <fullName evidence="1">Uncharacterized protein</fullName>
    </submittedName>
</protein>
<dbReference type="EMBL" id="CP032364">
    <property type="protein sequence ID" value="AYB00457.1"/>
    <property type="molecule type" value="Genomic_DNA"/>
</dbReference>
<evidence type="ECO:0000313" key="2">
    <source>
        <dbReference type="Proteomes" id="UP000265562"/>
    </source>
</evidence>
<gene>
    <name evidence="1" type="ORF">D4A81_11285</name>
</gene>
<organism evidence="1 2">
    <name type="scientific">Lachnoanaerobaculum umeaense</name>
    <dbReference type="NCBI Taxonomy" id="617123"/>
    <lineage>
        <taxon>Bacteria</taxon>
        <taxon>Bacillati</taxon>
        <taxon>Bacillota</taxon>
        <taxon>Clostridia</taxon>
        <taxon>Lachnospirales</taxon>
        <taxon>Lachnospiraceae</taxon>
        <taxon>Lachnoanaerobaculum</taxon>
    </lineage>
</organism>